<evidence type="ECO:0000313" key="1">
    <source>
        <dbReference type="EnsemblMetazoa" id="Aqu2.1.23632_001"/>
    </source>
</evidence>
<dbReference type="InParanoid" id="A0A1X7U6T5"/>
<dbReference type="EnsemblMetazoa" id="Aqu2.1.23632_001">
    <property type="protein sequence ID" value="Aqu2.1.23632_001"/>
    <property type="gene ID" value="Aqu2.1.23632"/>
</dbReference>
<accession>A0A1X7U6T5</accession>
<proteinExistence type="predicted"/>
<dbReference type="AlphaFoldDB" id="A0A1X7U6T5"/>
<protein>
    <submittedName>
        <fullName evidence="1">Uncharacterized protein</fullName>
    </submittedName>
</protein>
<organism evidence="1">
    <name type="scientific">Amphimedon queenslandica</name>
    <name type="common">Sponge</name>
    <dbReference type="NCBI Taxonomy" id="400682"/>
    <lineage>
        <taxon>Eukaryota</taxon>
        <taxon>Metazoa</taxon>
        <taxon>Porifera</taxon>
        <taxon>Demospongiae</taxon>
        <taxon>Heteroscleromorpha</taxon>
        <taxon>Haplosclerida</taxon>
        <taxon>Niphatidae</taxon>
        <taxon>Amphimedon</taxon>
    </lineage>
</organism>
<sequence>MSKSLSFLLLLNNILISFEHLIMTSSSSSSLIG</sequence>
<name>A0A1X7U6T5_AMPQE</name>
<reference evidence="1" key="1">
    <citation type="submission" date="2017-05" db="UniProtKB">
        <authorList>
            <consortium name="EnsemblMetazoa"/>
        </authorList>
    </citation>
    <scope>IDENTIFICATION</scope>
</reference>